<accession>A0A285UXC0</accession>
<dbReference type="Proteomes" id="UP000219167">
    <property type="component" value="Unassembled WGS sequence"/>
</dbReference>
<dbReference type="PANTHER" id="PTHR32309:SF31">
    <property type="entry name" value="CAPSULAR EXOPOLYSACCHARIDE FAMILY"/>
    <property type="match status" value="1"/>
</dbReference>
<dbReference type="PANTHER" id="PTHR32309">
    <property type="entry name" value="TYROSINE-PROTEIN KINASE"/>
    <property type="match status" value="1"/>
</dbReference>
<organism evidence="4 5">
    <name type="scientific">Rhizobium subbaraonis</name>
    <dbReference type="NCBI Taxonomy" id="908946"/>
    <lineage>
        <taxon>Bacteria</taxon>
        <taxon>Pseudomonadati</taxon>
        <taxon>Pseudomonadota</taxon>
        <taxon>Alphaproteobacteria</taxon>
        <taxon>Hyphomicrobiales</taxon>
        <taxon>Rhizobiaceae</taxon>
        <taxon>Rhizobium/Agrobacterium group</taxon>
        <taxon>Rhizobium</taxon>
    </lineage>
</organism>
<reference evidence="4 5" key="1">
    <citation type="submission" date="2017-08" db="EMBL/GenBank/DDBJ databases">
        <authorList>
            <person name="de Groot N.N."/>
        </authorList>
    </citation>
    <scope>NUCLEOTIDE SEQUENCE [LARGE SCALE GENOMIC DNA]</scope>
    <source>
        <strain evidence="4 5">JC85</strain>
    </source>
</reference>
<keyword evidence="3" id="KW-0472">Membrane</keyword>
<feature type="transmembrane region" description="Helical" evidence="3">
    <location>
        <begin position="51"/>
        <end position="69"/>
    </location>
</feature>
<evidence type="ECO:0000256" key="2">
    <source>
        <dbReference type="SAM" id="MobiDB-lite"/>
    </source>
</evidence>
<feature type="coiled-coil region" evidence="1">
    <location>
        <begin position="227"/>
        <end position="304"/>
    </location>
</feature>
<feature type="region of interest" description="Disordered" evidence="2">
    <location>
        <begin position="1"/>
        <end position="23"/>
    </location>
</feature>
<keyword evidence="1" id="KW-0175">Coiled coil</keyword>
<evidence type="ECO:0000256" key="1">
    <source>
        <dbReference type="SAM" id="Coils"/>
    </source>
</evidence>
<sequence length="488" mass="53556">MERRTRKPASQRAPSNGPESLPELSAPMLLAPEAHVNEPIEARPRYSVRRFFDGAASVLVMAAVAWPFLPPVFESTATLVLRPTDMEGQANYPQAVRQPLDESFILSELDVFRSEAISDAVVNTHRLAFDDEFMSKPGVATKVAGFVSGMFGNVVTESIAREDPKMLPLETDRSGGEVVLIGVKEKLLDKMVLRRDRQSYTVRVGFRSNDPDKAAAMTNTLVRAFLASQVERKAQNADAMKALLKDRIDEAQREADHSSAAVEQFMISSGLIDQGEQIALEAQLRALSDELATAQARLIDAQTRADSLARMQADNTLDSAPEVLASPTIQRLNQSLTESMSRLAVMSTESRNILKQAADERDRIVRSARVEADNWVERESRLISEVARIRRAMVEREKATFQLAQLRRQAAIDAELLNDAHTRAAARAMATGALKPDAEVISQPIAPDKPVFPNVILYGIGSMGLAGLAGAAMNASAIRRDLNRLMKS</sequence>
<evidence type="ECO:0000313" key="4">
    <source>
        <dbReference type="EMBL" id="SOC46534.1"/>
    </source>
</evidence>
<feature type="transmembrane region" description="Helical" evidence="3">
    <location>
        <begin position="455"/>
        <end position="478"/>
    </location>
</feature>
<dbReference type="AlphaFoldDB" id="A0A285UXC0"/>
<protein>
    <submittedName>
        <fullName evidence="4">Uncharacterized protein involved in exopolysaccharide biosynthesis</fullName>
    </submittedName>
</protein>
<evidence type="ECO:0000313" key="5">
    <source>
        <dbReference type="Proteomes" id="UP000219167"/>
    </source>
</evidence>
<name>A0A285UXC0_9HYPH</name>
<keyword evidence="3" id="KW-1133">Transmembrane helix</keyword>
<dbReference type="EMBL" id="OBQD01000023">
    <property type="protein sequence ID" value="SOC46534.1"/>
    <property type="molecule type" value="Genomic_DNA"/>
</dbReference>
<proteinExistence type="predicted"/>
<keyword evidence="3" id="KW-0812">Transmembrane</keyword>
<keyword evidence="5" id="KW-1185">Reference proteome</keyword>
<evidence type="ECO:0000256" key="3">
    <source>
        <dbReference type="SAM" id="Phobius"/>
    </source>
</evidence>
<gene>
    <name evidence="4" type="ORF">SAMN05892877_12316</name>
</gene>
<dbReference type="InterPro" id="IPR050445">
    <property type="entry name" value="Bact_polysacc_biosynth/exp"/>
</dbReference>